<evidence type="ECO:0000256" key="6">
    <source>
        <dbReference type="HAMAP-Rule" id="MF_01216"/>
    </source>
</evidence>
<comment type="function">
    <text evidence="6">Quinone reductase that provides resistance to thiol-specific stress caused by electrophilic quinones.</text>
</comment>
<dbReference type="GO" id="GO:0009055">
    <property type="term" value="F:electron transfer activity"/>
    <property type="evidence" value="ECO:0007669"/>
    <property type="project" value="UniProtKB-UniRule"/>
</dbReference>
<dbReference type="Gene3D" id="3.40.50.360">
    <property type="match status" value="1"/>
</dbReference>
<dbReference type="OrthoDB" id="9787136at2"/>
<dbReference type="HAMAP" id="MF_01216">
    <property type="entry name" value="Azoreductase_type1"/>
    <property type="match status" value="1"/>
</dbReference>
<comment type="subunit">
    <text evidence="6">Homodimer.</text>
</comment>
<keyword evidence="4 6" id="KW-0520">NAD</keyword>
<dbReference type="RefSeq" id="WP_146796166.1">
    <property type="nucleotide sequence ID" value="NZ_BARC01000003.1"/>
</dbReference>
<keyword evidence="9" id="KW-1185">Reference proteome</keyword>
<evidence type="ECO:0000256" key="1">
    <source>
        <dbReference type="ARBA" id="ARBA00022630"/>
    </source>
</evidence>
<organism evidence="8 9">
    <name type="scientific">Gluconobacter wancherniae NBRC 103581</name>
    <dbReference type="NCBI Taxonomy" id="656744"/>
    <lineage>
        <taxon>Bacteria</taxon>
        <taxon>Pseudomonadati</taxon>
        <taxon>Pseudomonadota</taxon>
        <taxon>Alphaproteobacteria</taxon>
        <taxon>Acetobacterales</taxon>
        <taxon>Acetobacteraceae</taxon>
        <taxon>Gluconobacter</taxon>
    </lineage>
</organism>
<dbReference type="EC" id="1.6.5.-" evidence="6"/>
<dbReference type="GO" id="GO:0016655">
    <property type="term" value="F:oxidoreductase activity, acting on NAD(P)H, quinone or similar compound as acceptor"/>
    <property type="evidence" value="ECO:0007669"/>
    <property type="project" value="InterPro"/>
</dbReference>
<evidence type="ECO:0000313" key="9">
    <source>
        <dbReference type="Proteomes" id="UP000321230"/>
    </source>
</evidence>
<dbReference type="PANTHER" id="PTHR43741:SF4">
    <property type="entry name" value="FMN-DEPENDENT NADH:QUINONE OXIDOREDUCTASE"/>
    <property type="match status" value="1"/>
</dbReference>
<sequence>MKLLQIDSSILGGYSASRVLTAAIVAHYRAQNPDLDVVYHDVAAEPLGHLTSAWLPGRSTELPEDPVARKDAELSQYALKEFLSADVLVIGAPMYNLGIPSQLKTWLDRIIVAGQTFRYGPNGVEGLAAGKKLILAVSRGGVYSEGSPAAVLEHQESYLKAVFGFMGITDVTVIEAEGLAANGGADRARILEDAQRQIAAL</sequence>
<evidence type="ECO:0000256" key="4">
    <source>
        <dbReference type="ARBA" id="ARBA00023027"/>
    </source>
</evidence>
<protein>
    <recommendedName>
        <fullName evidence="6">FMN dependent NADH:quinone oxidoreductase</fullName>
        <ecNumber evidence="6">1.6.5.-</ecNumber>
    </recommendedName>
    <alternativeName>
        <fullName evidence="6">Azo-dye reductase</fullName>
    </alternativeName>
    <alternativeName>
        <fullName evidence="6">FMN-dependent NADH-azo compound oxidoreductase</fullName>
    </alternativeName>
    <alternativeName>
        <fullName evidence="6">FMN-dependent NADH-azoreductase</fullName>
        <ecNumber evidence="6">1.7.1.17</ecNumber>
    </alternativeName>
</protein>
<gene>
    <name evidence="8" type="primary">acpD</name>
    <name evidence="6" type="synonym">azoR</name>
    <name evidence="8" type="ORF">GWA01_16420</name>
</gene>
<evidence type="ECO:0000256" key="2">
    <source>
        <dbReference type="ARBA" id="ARBA00022643"/>
    </source>
</evidence>
<dbReference type="GO" id="GO:0016652">
    <property type="term" value="F:oxidoreductase activity, acting on NAD(P)H as acceptor"/>
    <property type="evidence" value="ECO:0007669"/>
    <property type="project" value="UniProtKB-UniRule"/>
</dbReference>
<evidence type="ECO:0000313" key="8">
    <source>
        <dbReference type="EMBL" id="GEK93872.1"/>
    </source>
</evidence>
<dbReference type="EMBL" id="BJUZ01000002">
    <property type="protein sequence ID" value="GEK93872.1"/>
    <property type="molecule type" value="Genomic_DNA"/>
</dbReference>
<dbReference type="SUPFAM" id="SSF52218">
    <property type="entry name" value="Flavoproteins"/>
    <property type="match status" value="1"/>
</dbReference>
<keyword evidence="3 6" id="KW-0560">Oxidoreductase</keyword>
<dbReference type="InterPro" id="IPR050104">
    <property type="entry name" value="FMN-dep_NADH:Q_OxRdtase_AzoR1"/>
</dbReference>
<comment type="function">
    <text evidence="6">Also exhibits azoreductase activity. Catalyzes the reductive cleavage of the azo bond in aromatic azo compounds to the corresponding amines.</text>
</comment>
<dbReference type="InterPro" id="IPR029039">
    <property type="entry name" value="Flavoprotein-like_sf"/>
</dbReference>
<comment type="similarity">
    <text evidence="6">Belongs to the azoreductase type 1 family.</text>
</comment>
<dbReference type="AlphaFoldDB" id="A0A511B255"/>
<comment type="caution">
    <text evidence="8">The sequence shown here is derived from an EMBL/GenBank/DDBJ whole genome shotgun (WGS) entry which is preliminary data.</text>
</comment>
<name>A0A511B255_9PROT</name>
<feature type="binding site" evidence="6">
    <location>
        <begin position="94"/>
        <end position="97"/>
    </location>
    <ligand>
        <name>FMN</name>
        <dbReference type="ChEBI" id="CHEBI:58210"/>
    </ligand>
</feature>
<comment type="catalytic activity">
    <reaction evidence="6">
        <text>2 a quinone + NADH + H(+) = 2 a 1,4-benzosemiquinone + NAD(+)</text>
        <dbReference type="Rhea" id="RHEA:65952"/>
        <dbReference type="ChEBI" id="CHEBI:15378"/>
        <dbReference type="ChEBI" id="CHEBI:57540"/>
        <dbReference type="ChEBI" id="CHEBI:57945"/>
        <dbReference type="ChEBI" id="CHEBI:132124"/>
        <dbReference type="ChEBI" id="CHEBI:134225"/>
    </reaction>
</comment>
<dbReference type="PANTHER" id="PTHR43741">
    <property type="entry name" value="FMN-DEPENDENT NADH-AZOREDUCTASE 1"/>
    <property type="match status" value="1"/>
</dbReference>
<feature type="domain" description="Flavodoxin-like fold" evidence="7">
    <location>
        <begin position="1"/>
        <end position="200"/>
    </location>
</feature>
<feature type="binding site" evidence="6">
    <location>
        <begin position="138"/>
        <end position="141"/>
    </location>
    <ligand>
        <name>FMN</name>
        <dbReference type="ChEBI" id="CHEBI:58210"/>
    </ligand>
</feature>
<dbReference type="InterPro" id="IPR003680">
    <property type="entry name" value="Flavodoxin_fold"/>
</dbReference>
<dbReference type="Proteomes" id="UP000321230">
    <property type="component" value="Unassembled WGS sequence"/>
</dbReference>
<accession>A0A511B255</accession>
<proteinExistence type="inferred from homology"/>
<evidence type="ECO:0000256" key="5">
    <source>
        <dbReference type="ARBA" id="ARBA00048542"/>
    </source>
</evidence>
<dbReference type="GO" id="GO:0010181">
    <property type="term" value="F:FMN binding"/>
    <property type="evidence" value="ECO:0007669"/>
    <property type="project" value="UniProtKB-UniRule"/>
</dbReference>
<evidence type="ECO:0000259" key="7">
    <source>
        <dbReference type="Pfam" id="PF02525"/>
    </source>
</evidence>
<reference evidence="8 9" key="1">
    <citation type="submission" date="2019-07" db="EMBL/GenBank/DDBJ databases">
        <title>Whole genome shotgun sequence of Gluconobacter wancherniae NBRC 103581.</title>
        <authorList>
            <person name="Hosoyama A."/>
            <person name="Uohara A."/>
            <person name="Ohji S."/>
            <person name="Ichikawa N."/>
        </authorList>
    </citation>
    <scope>NUCLEOTIDE SEQUENCE [LARGE SCALE GENOMIC DNA]</scope>
    <source>
        <strain evidence="8 9">NBRC 103581</strain>
    </source>
</reference>
<feature type="binding site" evidence="6">
    <location>
        <begin position="15"/>
        <end position="17"/>
    </location>
    <ligand>
        <name>FMN</name>
        <dbReference type="ChEBI" id="CHEBI:58210"/>
    </ligand>
</feature>
<dbReference type="InterPro" id="IPR023048">
    <property type="entry name" value="NADH:quinone_OxRdtase_FMN_depd"/>
</dbReference>
<comment type="catalytic activity">
    <reaction evidence="5">
        <text>N,N-dimethyl-1,4-phenylenediamine + anthranilate + 2 NAD(+) = 2-(4-dimethylaminophenyl)diazenylbenzoate + 2 NADH + 2 H(+)</text>
        <dbReference type="Rhea" id="RHEA:55872"/>
        <dbReference type="ChEBI" id="CHEBI:15378"/>
        <dbReference type="ChEBI" id="CHEBI:15783"/>
        <dbReference type="ChEBI" id="CHEBI:16567"/>
        <dbReference type="ChEBI" id="CHEBI:57540"/>
        <dbReference type="ChEBI" id="CHEBI:57945"/>
        <dbReference type="ChEBI" id="CHEBI:71579"/>
        <dbReference type="EC" id="1.7.1.17"/>
    </reaction>
    <physiologicalReaction direction="right-to-left" evidence="5">
        <dbReference type="Rhea" id="RHEA:55874"/>
    </physiologicalReaction>
</comment>
<keyword evidence="2 6" id="KW-0288">FMN</keyword>
<keyword evidence="1 6" id="KW-0285">Flavoprotein</keyword>
<feature type="binding site" evidence="6">
    <location>
        <position position="9"/>
    </location>
    <ligand>
        <name>FMN</name>
        <dbReference type="ChEBI" id="CHEBI:58210"/>
    </ligand>
</feature>
<dbReference type="Pfam" id="PF02525">
    <property type="entry name" value="Flavodoxin_2"/>
    <property type="match status" value="1"/>
</dbReference>
<evidence type="ECO:0000256" key="3">
    <source>
        <dbReference type="ARBA" id="ARBA00023002"/>
    </source>
</evidence>
<comment type="cofactor">
    <cofactor evidence="6">
        <name>FMN</name>
        <dbReference type="ChEBI" id="CHEBI:58210"/>
    </cofactor>
    <text evidence="6">Binds 1 FMN per subunit.</text>
</comment>
<dbReference type="EC" id="1.7.1.17" evidence="6"/>